<comment type="caution">
    <text evidence="10">The sequence shown here is derived from an EMBL/GenBank/DDBJ whole genome shotgun (WGS) entry which is preliminary data.</text>
</comment>
<dbReference type="SUPFAM" id="SSF90123">
    <property type="entry name" value="ABC transporter transmembrane region"/>
    <property type="match status" value="1"/>
</dbReference>
<keyword evidence="6 7" id="KW-0472">Membrane</keyword>
<comment type="subcellular location">
    <subcellularLocation>
        <location evidence="1">Cell membrane</location>
        <topology evidence="1">Multi-pass membrane protein</topology>
    </subcellularLocation>
</comment>
<dbReference type="PROSITE" id="PS00211">
    <property type="entry name" value="ABC_TRANSPORTER_1"/>
    <property type="match status" value="1"/>
</dbReference>
<keyword evidence="2 7" id="KW-0812">Transmembrane</keyword>
<dbReference type="InterPro" id="IPR017871">
    <property type="entry name" value="ABC_transporter-like_CS"/>
</dbReference>
<dbReference type="GO" id="GO:0005524">
    <property type="term" value="F:ATP binding"/>
    <property type="evidence" value="ECO:0007669"/>
    <property type="project" value="UniProtKB-KW"/>
</dbReference>
<gene>
    <name evidence="10" type="ORF">H6G06_02475</name>
</gene>
<evidence type="ECO:0000256" key="3">
    <source>
        <dbReference type="ARBA" id="ARBA00022741"/>
    </source>
</evidence>
<feature type="transmembrane region" description="Helical" evidence="7">
    <location>
        <begin position="145"/>
        <end position="167"/>
    </location>
</feature>
<dbReference type="GO" id="GO:0034040">
    <property type="term" value="F:ATPase-coupled lipid transmembrane transporter activity"/>
    <property type="evidence" value="ECO:0007669"/>
    <property type="project" value="TreeGrafter"/>
</dbReference>
<protein>
    <submittedName>
        <fullName evidence="10">ABC transporter ATP-binding protein</fullName>
    </submittedName>
</protein>
<dbReference type="GO" id="GO:0016887">
    <property type="term" value="F:ATP hydrolysis activity"/>
    <property type="evidence" value="ECO:0007669"/>
    <property type="project" value="InterPro"/>
</dbReference>
<evidence type="ECO:0000313" key="10">
    <source>
        <dbReference type="EMBL" id="MBD2292374.1"/>
    </source>
</evidence>
<feature type="transmembrane region" description="Helical" evidence="7">
    <location>
        <begin position="71"/>
        <end position="92"/>
    </location>
</feature>
<dbReference type="Gene3D" id="1.20.1560.10">
    <property type="entry name" value="ABC transporter type 1, transmembrane domain"/>
    <property type="match status" value="1"/>
</dbReference>
<evidence type="ECO:0000313" key="11">
    <source>
        <dbReference type="Proteomes" id="UP000662185"/>
    </source>
</evidence>
<dbReference type="AlphaFoldDB" id="A0A926WD92"/>
<feature type="transmembrane region" description="Helical" evidence="7">
    <location>
        <begin position="259"/>
        <end position="278"/>
    </location>
</feature>
<feature type="domain" description="ABC transmembrane type-1" evidence="9">
    <location>
        <begin position="54"/>
        <end position="315"/>
    </location>
</feature>
<dbReference type="InterPro" id="IPR011527">
    <property type="entry name" value="ABC1_TM_dom"/>
</dbReference>
<keyword evidence="3" id="KW-0547">Nucleotide-binding</keyword>
<evidence type="ECO:0000256" key="1">
    <source>
        <dbReference type="ARBA" id="ARBA00004651"/>
    </source>
</evidence>
<organism evidence="10 11">
    <name type="scientific">Anabaena sphaerica FACHB-251</name>
    <dbReference type="NCBI Taxonomy" id="2692883"/>
    <lineage>
        <taxon>Bacteria</taxon>
        <taxon>Bacillati</taxon>
        <taxon>Cyanobacteriota</taxon>
        <taxon>Cyanophyceae</taxon>
        <taxon>Nostocales</taxon>
        <taxon>Nostocaceae</taxon>
        <taxon>Anabaena</taxon>
    </lineage>
</organism>
<evidence type="ECO:0000256" key="6">
    <source>
        <dbReference type="ARBA" id="ARBA00023136"/>
    </source>
</evidence>
<proteinExistence type="predicted"/>
<keyword evidence="5 7" id="KW-1133">Transmembrane helix</keyword>
<dbReference type="InterPro" id="IPR027417">
    <property type="entry name" value="P-loop_NTPase"/>
</dbReference>
<accession>A0A926WD92</accession>
<name>A0A926WD92_9NOST</name>
<dbReference type="Gene3D" id="3.40.50.300">
    <property type="entry name" value="P-loop containing nucleotide triphosphate hydrolases"/>
    <property type="match status" value="1"/>
</dbReference>
<feature type="transmembrane region" description="Helical" evidence="7">
    <location>
        <begin position="173"/>
        <end position="192"/>
    </location>
</feature>
<evidence type="ECO:0000256" key="2">
    <source>
        <dbReference type="ARBA" id="ARBA00022692"/>
    </source>
</evidence>
<evidence type="ECO:0000259" key="8">
    <source>
        <dbReference type="PROSITE" id="PS50893"/>
    </source>
</evidence>
<dbReference type="SUPFAM" id="SSF52540">
    <property type="entry name" value="P-loop containing nucleoside triphosphate hydrolases"/>
    <property type="match status" value="1"/>
</dbReference>
<dbReference type="Pfam" id="PF00664">
    <property type="entry name" value="ABC_membrane"/>
    <property type="match status" value="1"/>
</dbReference>
<dbReference type="Pfam" id="PF00005">
    <property type="entry name" value="ABC_tran"/>
    <property type="match status" value="1"/>
</dbReference>
<feature type="domain" description="ABC transporter" evidence="8">
    <location>
        <begin position="349"/>
        <end position="584"/>
    </location>
</feature>
<dbReference type="PROSITE" id="PS50929">
    <property type="entry name" value="ABC_TM1F"/>
    <property type="match status" value="1"/>
</dbReference>
<keyword evidence="4 10" id="KW-0067">ATP-binding</keyword>
<dbReference type="FunFam" id="3.40.50.300:FF:000218">
    <property type="entry name" value="Multidrug ABC transporter ATP-binding protein"/>
    <property type="match status" value="1"/>
</dbReference>
<evidence type="ECO:0000256" key="7">
    <source>
        <dbReference type="SAM" id="Phobius"/>
    </source>
</evidence>
<keyword evidence="11" id="KW-1185">Reference proteome</keyword>
<dbReference type="GO" id="GO:0140359">
    <property type="term" value="F:ABC-type transporter activity"/>
    <property type="evidence" value="ECO:0007669"/>
    <property type="project" value="InterPro"/>
</dbReference>
<dbReference type="EMBL" id="JACJQU010000001">
    <property type="protein sequence ID" value="MBD2292374.1"/>
    <property type="molecule type" value="Genomic_DNA"/>
</dbReference>
<evidence type="ECO:0000256" key="4">
    <source>
        <dbReference type="ARBA" id="ARBA00022840"/>
    </source>
</evidence>
<sequence>MALTQPFPKLVVGMVLLTTIASLMEGATLSLAIPLLQKLAGGGVQTSSMEASSFIQSLLSFFDRFPPEQQLGVIIACLLTLSIAKGGLRFIADFSLRTLMLKVGLHLRSICIDRFLNLGLSYYNQARAGDLLSYVNEQSQRCEMLTFYIGSIFSESLIVFSFVVLLFSISWQLTLLSLVMLLGIGISLKFIVASVKASGRIVSETIEEFSSRVFEVISGIRIIKSYTAESYEGKRLSDILQQRYSAELRGYAGQAAVQPISDTCGIFILVILVILGNRFLSQDLVLPLLLTFLLVMVRMFPRINQLNGLRVSLANFYHSFQTIQYFLEQTKTPDICNGSRQFTGLQEKICFESVTFSHQNSENPILKQVNMVIPKGSFTALVGESGSGKSTLADLLLRFYDPQMGKITIDGVDIRDLDIKSLRQRMAIVSQDTFLFNDTVRENIKYGNPQATDAEIVEAARQAYAEEFIQALPQGFDTILGDRGVQLSGGQRQRLAISRAIVRNPEILILDEATSALDSSSERIVQQALNAVGKNRTVLVIAHRLSTIHQADQIIVLKQGQILEQGSHSDLMAREGYYYRLNLDQKVDVLS</sequence>
<dbReference type="RefSeq" id="WP_190556723.1">
    <property type="nucleotide sequence ID" value="NZ_JACJQU010000001.1"/>
</dbReference>
<evidence type="ECO:0000259" key="9">
    <source>
        <dbReference type="PROSITE" id="PS50929"/>
    </source>
</evidence>
<dbReference type="InterPro" id="IPR003439">
    <property type="entry name" value="ABC_transporter-like_ATP-bd"/>
</dbReference>
<dbReference type="InterPro" id="IPR003593">
    <property type="entry name" value="AAA+_ATPase"/>
</dbReference>
<dbReference type="PANTHER" id="PTHR24221">
    <property type="entry name" value="ATP-BINDING CASSETTE SUB-FAMILY B"/>
    <property type="match status" value="1"/>
</dbReference>
<feature type="transmembrane region" description="Helical" evidence="7">
    <location>
        <begin position="284"/>
        <end position="300"/>
    </location>
</feature>
<reference evidence="11" key="1">
    <citation type="journal article" date="2020" name="ISME J.">
        <title>Comparative genomics reveals insights into cyanobacterial evolution and habitat adaptation.</title>
        <authorList>
            <person name="Chen M.Y."/>
            <person name="Teng W.K."/>
            <person name="Zhao L."/>
            <person name="Hu C.X."/>
            <person name="Zhou Y.K."/>
            <person name="Han B.P."/>
            <person name="Song L.R."/>
            <person name="Shu W.S."/>
        </authorList>
    </citation>
    <scope>NUCLEOTIDE SEQUENCE [LARGE SCALE GENOMIC DNA]</scope>
    <source>
        <strain evidence="11">FACHB-251</strain>
    </source>
</reference>
<evidence type="ECO:0000256" key="5">
    <source>
        <dbReference type="ARBA" id="ARBA00022989"/>
    </source>
</evidence>
<dbReference type="Proteomes" id="UP000662185">
    <property type="component" value="Unassembled WGS sequence"/>
</dbReference>
<dbReference type="PANTHER" id="PTHR24221:SF654">
    <property type="entry name" value="ATP-BINDING CASSETTE SUB-FAMILY B MEMBER 6"/>
    <property type="match status" value="1"/>
</dbReference>
<dbReference type="InterPro" id="IPR036640">
    <property type="entry name" value="ABC1_TM_sf"/>
</dbReference>
<dbReference type="InterPro" id="IPR039421">
    <property type="entry name" value="Type_1_exporter"/>
</dbReference>
<dbReference type="SMART" id="SM00382">
    <property type="entry name" value="AAA"/>
    <property type="match status" value="1"/>
</dbReference>
<dbReference type="PROSITE" id="PS50893">
    <property type="entry name" value="ABC_TRANSPORTER_2"/>
    <property type="match status" value="1"/>
</dbReference>
<dbReference type="GO" id="GO:0005886">
    <property type="term" value="C:plasma membrane"/>
    <property type="evidence" value="ECO:0007669"/>
    <property type="project" value="UniProtKB-SubCell"/>
</dbReference>